<name>A0A4R5VFG2_9RHOB</name>
<accession>A0A4R5VFG2</accession>
<dbReference type="RefSeq" id="WP_133358420.1">
    <property type="nucleotide sequence ID" value="NZ_SMUV01000048.1"/>
</dbReference>
<dbReference type="InterPro" id="IPR045601">
    <property type="entry name" value="DUF6455"/>
</dbReference>
<dbReference type="Pfam" id="PF20056">
    <property type="entry name" value="DUF6455"/>
    <property type="match status" value="1"/>
</dbReference>
<proteinExistence type="predicted"/>
<comment type="caution">
    <text evidence="2">The sequence shown here is derived from an EMBL/GenBank/DDBJ whole genome shotgun (WGS) entry which is preliminary data.</text>
</comment>
<dbReference type="EMBL" id="SMUV01000048">
    <property type="protein sequence ID" value="TDK51279.1"/>
    <property type="molecule type" value="Genomic_DNA"/>
</dbReference>
<dbReference type="GO" id="GO:0016829">
    <property type="term" value="F:lyase activity"/>
    <property type="evidence" value="ECO:0007669"/>
    <property type="project" value="UniProtKB-KW"/>
</dbReference>
<reference evidence="2 3" key="1">
    <citation type="submission" date="2019-03" db="EMBL/GenBank/DDBJ databases">
        <title>Ruegeria lutea sp. nov., a novel strain, isolated from marine sediment, the Masan Bay, South Korea.</title>
        <authorList>
            <person name="Kim J."/>
            <person name="Kim D.-Y."/>
            <person name="Lee S.-S."/>
        </authorList>
    </citation>
    <scope>NUCLEOTIDE SEQUENCE [LARGE SCALE GENOMIC DNA]</scope>
    <source>
        <strain evidence="2 3">318-1</strain>
    </source>
</reference>
<protein>
    <submittedName>
        <fullName evidence="2">Adenylosuccinate lyase</fullName>
    </submittedName>
</protein>
<dbReference type="AlphaFoldDB" id="A0A4R5VFG2"/>
<evidence type="ECO:0000313" key="3">
    <source>
        <dbReference type="Proteomes" id="UP000295301"/>
    </source>
</evidence>
<dbReference type="Proteomes" id="UP000295301">
    <property type="component" value="Unassembled WGS sequence"/>
</dbReference>
<keyword evidence="2" id="KW-0456">Lyase</keyword>
<sequence length="85" mass="9265">MGFIRRLSNSTDLMLGMAERLGVDLDAAISQDPRQGALQVRSMALRCSGCANQSGCAELQGRCDHLDAAPDYCRNKDFMERAVNA</sequence>
<feature type="domain" description="DUF6455" evidence="1">
    <location>
        <begin position="1"/>
        <end position="82"/>
    </location>
</feature>
<evidence type="ECO:0000313" key="2">
    <source>
        <dbReference type="EMBL" id="TDK51279.1"/>
    </source>
</evidence>
<evidence type="ECO:0000259" key="1">
    <source>
        <dbReference type="Pfam" id="PF20056"/>
    </source>
</evidence>
<keyword evidence="3" id="KW-1185">Reference proteome</keyword>
<gene>
    <name evidence="2" type="ORF">E1832_03895</name>
</gene>
<organism evidence="2 3">
    <name type="scientific">Antarcticimicrobium luteum</name>
    <dbReference type="NCBI Taxonomy" id="2547397"/>
    <lineage>
        <taxon>Bacteria</taxon>
        <taxon>Pseudomonadati</taxon>
        <taxon>Pseudomonadota</taxon>
        <taxon>Alphaproteobacteria</taxon>
        <taxon>Rhodobacterales</taxon>
        <taxon>Paracoccaceae</taxon>
        <taxon>Antarcticimicrobium</taxon>
    </lineage>
</organism>
<dbReference type="OrthoDB" id="7961152at2"/>